<accession>F0ZQK7</accession>
<dbReference type="InterPro" id="IPR001660">
    <property type="entry name" value="SAM"/>
</dbReference>
<feature type="region of interest" description="Disordered" evidence="3">
    <location>
        <begin position="350"/>
        <end position="441"/>
    </location>
</feature>
<dbReference type="SUPFAM" id="SSF47769">
    <property type="entry name" value="SAM/Pointed domain"/>
    <property type="match status" value="1"/>
</dbReference>
<keyword evidence="2" id="KW-0677">Repeat</keyword>
<evidence type="ECO:0000256" key="2">
    <source>
        <dbReference type="ARBA" id="ARBA00022737"/>
    </source>
</evidence>
<dbReference type="RefSeq" id="XP_003289708.1">
    <property type="nucleotide sequence ID" value="XM_003289660.1"/>
</dbReference>
<dbReference type="KEGG" id="dpp:DICPUDRAFT_154101"/>
<keyword evidence="6" id="KW-1185">Reference proteome</keyword>
<dbReference type="PANTHER" id="PTHR46093">
    <property type="entry name" value="ACYL-COA-BINDING DOMAIN-CONTAINING PROTEIN 5"/>
    <property type="match status" value="1"/>
</dbReference>
<name>F0ZQK7_DICPU</name>
<gene>
    <name evidence="5" type="ORF">DICPUDRAFT_154101</name>
</gene>
<evidence type="ECO:0000313" key="6">
    <source>
        <dbReference type="Proteomes" id="UP000001064"/>
    </source>
</evidence>
<dbReference type="Pfam" id="PF07647">
    <property type="entry name" value="SAM_2"/>
    <property type="match status" value="1"/>
</dbReference>
<dbReference type="OrthoDB" id="18516at2759"/>
<sequence length="585" mass="65232">MTGTTNNGIWSRPSVDGKVALRSAHSSVLLKNNIIAVFGGWDGNSVLDDLVFYQIELHSWVLPENTKGNKPLKRAGHTGTLLPNSESFLLFGGSDGERYLSDTHIYDYQKNEWKEVITTGIKPPARSRHSATLIPGENKIYFFGGSDLHNTFNSLYVLDIDSMKWSIPNCKGDNPPLSWGHTSTYYNNCLYFFGGNDGNSKLNQLSILDLSTHTWRVNVSVESVGPAPSARLGHSFLTYKNIFILLGGGSADKILNDCFIFYPETMTWKHFSGENPPPQRCAHSSACLPNDGLVYIYGGTDGTRYFKDIYILDIEKVLAKLENAPKKRIRLRPLKKSNEQQLINNNIILNNSNNNLTTTSTTTTTTTTTTNTNNNSNGNNGNIKSSNNNILNSSSSTTPSLSPSTNSSPTISTTSFNNNNSNHSHHNGKSNNTNNYNNQNIDTQNKFKGIIEWLTKHGLEKYQDNFILNDITLENLDCLTERHLIEDLCIPTLGARLKILNNILLQRPKEKKEKDEKEILQESINSLKAITENLSLTLSSLTLTIQNLALNNNNINNKNSHDHSNHSTPPLPGFNQTNGRRNSHY</sequence>
<dbReference type="InterPro" id="IPR013761">
    <property type="entry name" value="SAM/pointed_sf"/>
</dbReference>
<dbReference type="SUPFAM" id="SSF117281">
    <property type="entry name" value="Kelch motif"/>
    <property type="match status" value="2"/>
</dbReference>
<dbReference type="Gene3D" id="1.10.150.50">
    <property type="entry name" value="Transcription Factor, Ets-1"/>
    <property type="match status" value="1"/>
</dbReference>
<dbReference type="PANTHER" id="PTHR46093:SF18">
    <property type="entry name" value="FIBRONECTIN TYPE-III DOMAIN-CONTAINING PROTEIN"/>
    <property type="match status" value="1"/>
</dbReference>
<dbReference type="InParanoid" id="F0ZQK7"/>
<keyword evidence="1" id="KW-0880">Kelch repeat</keyword>
<proteinExistence type="predicted"/>
<feature type="compositionally biased region" description="Polar residues" evidence="3">
    <location>
        <begin position="574"/>
        <end position="585"/>
    </location>
</feature>
<dbReference type="GeneID" id="10502961"/>
<dbReference type="FunCoup" id="F0ZQK7">
    <property type="interactions" value="743"/>
</dbReference>
<dbReference type="InterPro" id="IPR015915">
    <property type="entry name" value="Kelch-typ_b-propeller"/>
</dbReference>
<dbReference type="InterPro" id="IPR006652">
    <property type="entry name" value="Kelch_1"/>
</dbReference>
<evidence type="ECO:0000256" key="1">
    <source>
        <dbReference type="ARBA" id="ARBA00022441"/>
    </source>
</evidence>
<dbReference type="eggNOG" id="KOG0379">
    <property type="taxonomic scope" value="Eukaryota"/>
</dbReference>
<dbReference type="Pfam" id="PF01344">
    <property type="entry name" value="Kelch_1"/>
    <property type="match status" value="1"/>
</dbReference>
<dbReference type="OMA" id="MKWSIPN"/>
<dbReference type="AlphaFoldDB" id="F0ZQK7"/>
<feature type="domain" description="SAM" evidence="4">
    <location>
        <begin position="445"/>
        <end position="509"/>
    </location>
</feature>
<evidence type="ECO:0000313" key="5">
    <source>
        <dbReference type="EMBL" id="EGC33783.1"/>
    </source>
</evidence>
<feature type="compositionally biased region" description="Low complexity" evidence="3">
    <location>
        <begin position="429"/>
        <end position="441"/>
    </location>
</feature>
<feature type="compositionally biased region" description="Low complexity" evidence="3">
    <location>
        <begin position="350"/>
        <end position="422"/>
    </location>
</feature>
<evidence type="ECO:0000259" key="4">
    <source>
        <dbReference type="PROSITE" id="PS50105"/>
    </source>
</evidence>
<dbReference type="Proteomes" id="UP000001064">
    <property type="component" value="Unassembled WGS sequence"/>
</dbReference>
<protein>
    <recommendedName>
        <fullName evidence="4">SAM domain-containing protein</fullName>
    </recommendedName>
</protein>
<dbReference type="PROSITE" id="PS50105">
    <property type="entry name" value="SAM_DOMAIN"/>
    <property type="match status" value="1"/>
</dbReference>
<dbReference type="Pfam" id="PF24681">
    <property type="entry name" value="Kelch_KLHDC2_KLHL20_DRC7"/>
    <property type="match status" value="1"/>
</dbReference>
<organism evidence="5 6">
    <name type="scientific">Dictyostelium purpureum</name>
    <name type="common">Slime mold</name>
    <dbReference type="NCBI Taxonomy" id="5786"/>
    <lineage>
        <taxon>Eukaryota</taxon>
        <taxon>Amoebozoa</taxon>
        <taxon>Evosea</taxon>
        <taxon>Eumycetozoa</taxon>
        <taxon>Dictyostelia</taxon>
        <taxon>Dictyosteliales</taxon>
        <taxon>Dictyosteliaceae</taxon>
        <taxon>Dictyostelium</taxon>
    </lineage>
</organism>
<evidence type="ECO:0000256" key="3">
    <source>
        <dbReference type="SAM" id="MobiDB-lite"/>
    </source>
</evidence>
<dbReference type="EMBL" id="GL871126">
    <property type="protein sequence ID" value="EGC33783.1"/>
    <property type="molecule type" value="Genomic_DNA"/>
</dbReference>
<dbReference type="VEuPathDB" id="AmoebaDB:DICPUDRAFT_154101"/>
<dbReference type="SMART" id="SM00454">
    <property type="entry name" value="SAM"/>
    <property type="match status" value="1"/>
</dbReference>
<reference evidence="6" key="1">
    <citation type="journal article" date="2011" name="Genome Biol.">
        <title>Comparative genomics of the social amoebae Dictyostelium discoideum and Dictyostelium purpureum.</title>
        <authorList>
            <consortium name="US DOE Joint Genome Institute (JGI-PGF)"/>
            <person name="Sucgang R."/>
            <person name="Kuo A."/>
            <person name="Tian X."/>
            <person name="Salerno W."/>
            <person name="Parikh A."/>
            <person name="Feasley C.L."/>
            <person name="Dalin E."/>
            <person name="Tu H."/>
            <person name="Huang E."/>
            <person name="Barry K."/>
            <person name="Lindquist E."/>
            <person name="Shapiro H."/>
            <person name="Bruce D."/>
            <person name="Schmutz J."/>
            <person name="Salamov A."/>
            <person name="Fey P."/>
            <person name="Gaudet P."/>
            <person name="Anjard C."/>
            <person name="Babu M.M."/>
            <person name="Basu S."/>
            <person name="Bushmanova Y."/>
            <person name="van der Wel H."/>
            <person name="Katoh-Kurasawa M."/>
            <person name="Dinh C."/>
            <person name="Coutinho P.M."/>
            <person name="Saito T."/>
            <person name="Elias M."/>
            <person name="Schaap P."/>
            <person name="Kay R.R."/>
            <person name="Henrissat B."/>
            <person name="Eichinger L."/>
            <person name="Rivero F."/>
            <person name="Putnam N.H."/>
            <person name="West C.M."/>
            <person name="Loomis W.F."/>
            <person name="Chisholm R.L."/>
            <person name="Shaulsky G."/>
            <person name="Strassmann J.E."/>
            <person name="Queller D.C."/>
            <person name="Kuspa A."/>
            <person name="Grigoriev I.V."/>
        </authorList>
    </citation>
    <scope>NUCLEOTIDE SEQUENCE [LARGE SCALE GENOMIC DNA]</scope>
    <source>
        <strain evidence="6">QSDP1</strain>
    </source>
</reference>
<dbReference type="Gene3D" id="2.120.10.80">
    <property type="entry name" value="Kelch-type beta propeller"/>
    <property type="match status" value="2"/>
</dbReference>
<feature type="region of interest" description="Disordered" evidence="3">
    <location>
        <begin position="556"/>
        <end position="585"/>
    </location>
</feature>